<feature type="chain" id="PRO_5025552434" evidence="1">
    <location>
        <begin position="28"/>
        <end position="264"/>
    </location>
</feature>
<gene>
    <name evidence="2" type="ORF">BU26DRAFT_520928</name>
</gene>
<evidence type="ECO:0000313" key="3">
    <source>
        <dbReference type="Proteomes" id="UP000800094"/>
    </source>
</evidence>
<dbReference type="AlphaFoldDB" id="A0A6A6I8Q3"/>
<reference evidence="2" key="1">
    <citation type="journal article" date="2020" name="Stud. Mycol.">
        <title>101 Dothideomycetes genomes: a test case for predicting lifestyles and emergence of pathogens.</title>
        <authorList>
            <person name="Haridas S."/>
            <person name="Albert R."/>
            <person name="Binder M."/>
            <person name="Bloem J."/>
            <person name="Labutti K."/>
            <person name="Salamov A."/>
            <person name="Andreopoulos B."/>
            <person name="Baker S."/>
            <person name="Barry K."/>
            <person name="Bills G."/>
            <person name="Bluhm B."/>
            <person name="Cannon C."/>
            <person name="Castanera R."/>
            <person name="Culley D."/>
            <person name="Daum C."/>
            <person name="Ezra D."/>
            <person name="Gonzalez J."/>
            <person name="Henrissat B."/>
            <person name="Kuo A."/>
            <person name="Liang C."/>
            <person name="Lipzen A."/>
            <person name="Lutzoni F."/>
            <person name="Magnuson J."/>
            <person name="Mondo S."/>
            <person name="Nolan M."/>
            <person name="Ohm R."/>
            <person name="Pangilinan J."/>
            <person name="Park H.-J."/>
            <person name="Ramirez L."/>
            <person name="Alfaro M."/>
            <person name="Sun H."/>
            <person name="Tritt A."/>
            <person name="Yoshinaga Y."/>
            <person name="Zwiers L.-H."/>
            <person name="Turgeon B."/>
            <person name="Goodwin S."/>
            <person name="Spatafora J."/>
            <person name="Crous P."/>
            <person name="Grigoriev I."/>
        </authorList>
    </citation>
    <scope>NUCLEOTIDE SEQUENCE</scope>
    <source>
        <strain evidence="2">CBS 122368</strain>
    </source>
</reference>
<organism evidence="2 3">
    <name type="scientific">Trematosphaeria pertusa</name>
    <dbReference type="NCBI Taxonomy" id="390896"/>
    <lineage>
        <taxon>Eukaryota</taxon>
        <taxon>Fungi</taxon>
        <taxon>Dikarya</taxon>
        <taxon>Ascomycota</taxon>
        <taxon>Pezizomycotina</taxon>
        <taxon>Dothideomycetes</taxon>
        <taxon>Pleosporomycetidae</taxon>
        <taxon>Pleosporales</taxon>
        <taxon>Massarineae</taxon>
        <taxon>Trematosphaeriaceae</taxon>
        <taxon>Trematosphaeria</taxon>
    </lineage>
</organism>
<keyword evidence="3" id="KW-1185">Reference proteome</keyword>
<dbReference type="Proteomes" id="UP000800094">
    <property type="component" value="Unassembled WGS sequence"/>
</dbReference>
<dbReference type="GeneID" id="54582735"/>
<keyword evidence="1" id="KW-0732">Signal</keyword>
<feature type="signal peptide" evidence="1">
    <location>
        <begin position="1"/>
        <end position="27"/>
    </location>
</feature>
<name>A0A6A6I8Q3_9PLEO</name>
<sequence>MRNTSPSPLVFTSPIFLSFLTTPISSGSPPPLNALAVSPALPPTLHDPSLFLTPPRPPPLIRGIKRLTPRNFLAHLGLHPDGTAEGEFAGEQNWIYITTSTASCPLIKSFDAAFEAVAESQGEVVDTSLFFVDCGADEEFCKRGLGLGLGEEWGGRIHAPALVHMGFMGPCTYSSRHVYCWRCTIVHTFAALPLQGSPWTPRAKIRMEDGSGRDIIVPVFPGPEEQLKSLMFLDGAVEDLGEVEGVWRMYVRPGEDGGVEVFGA</sequence>
<dbReference type="EMBL" id="ML987198">
    <property type="protein sequence ID" value="KAF2246458.1"/>
    <property type="molecule type" value="Genomic_DNA"/>
</dbReference>
<accession>A0A6A6I8Q3</accession>
<evidence type="ECO:0000256" key="1">
    <source>
        <dbReference type="SAM" id="SignalP"/>
    </source>
</evidence>
<dbReference type="RefSeq" id="XP_033681462.1">
    <property type="nucleotide sequence ID" value="XM_033829405.1"/>
</dbReference>
<proteinExistence type="predicted"/>
<dbReference type="OrthoDB" id="3933975at2759"/>
<protein>
    <submittedName>
        <fullName evidence="2">Uncharacterized protein</fullName>
    </submittedName>
</protein>
<evidence type="ECO:0000313" key="2">
    <source>
        <dbReference type="EMBL" id="KAF2246458.1"/>
    </source>
</evidence>